<dbReference type="Proteomes" id="UP000320421">
    <property type="component" value="Chromosome"/>
</dbReference>
<dbReference type="Pfam" id="PF13431">
    <property type="entry name" value="TPR_17"/>
    <property type="match status" value="1"/>
</dbReference>
<gene>
    <name evidence="4" type="ORF">HG66A1_09170</name>
</gene>
<proteinExistence type="predicted"/>
<organism evidence="4 5">
    <name type="scientific">Gimesia chilikensis</name>
    <dbReference type="NCBI Taxonomy" id="2605989"/>
    <lineage>
        <taxon>Bacteria</taxon>
        <taxon>Pseudomonadati</taxon>
        <taxon>Planctomycetota</taxon>
        <taxon>Planctomycetia</taxon>
        <taxon>Planctomycetales</taxon>
        <taxon>Planctomycetaceae</taxon>
        <taxon>Gimesia</taxon>
    </lineage>
</organism>
<dbReference type="InterPro" id="IPR051685">
    <property type="entry name" value="Ycf3/AcsC/BcsC/TPR_MFPF"/>
</dbReference>
<sequence>MSAIQDELDRGIALCDQAWSDMSLYTANYLEAIECFHKVLALDPLNTDALVNLGSALSDLGNQQEALKYYHRAEEAGSVDRNLFYNIGVAMMNIDQFTRQEAPKYFQLAATKEPSKNTREAYFDPHAH</sequence>
<evidence type="ECO:0000256" key="3">
    <source>
        <dbReference type="PROSITE-ProRule" id="PRU00339"/>
    </source>
</evidence>
<keyword evidence="2 3" id="KW-0802">TPR repeat</keyword>
<reference evidence="4 5" key="1">
    <citation type="submission" date="2019-02" db="EMBL/GenBank/DDBJ databases">
        <title>Deep-cultivation of Planctomycetes and their phenomic and genomic characterization uncovers novel biology.</title>
        <authorList>
            <person name="Wiegand S."/>
            <person name="Jogler M."/>
            <person name="Boedeker C."/>
            <person name="Pinto D."/>
            <person name="Vollmers J."/>
            <person name="Rivas-Marin E."/>
            <person name="Kohn T."/>
            <person name="Peeters S.H."/>
            <person name="Heuer A."/>
            <person name="Rast P."/>
            <person name="Oberbeckmann S."/>
            <person name="Bunk B."/>
            <person name="Jeske O."/>
            <person name="Meyerdierks A."/>
            <person name="Storesund J.E."/>
            <person name="Kallscheuer N."/>
            <person name="Luecker S."/>
            <person name="Lage O.M."/>
            <person name="Pohl T."/>
            <person name="Merkel B.J."/>
            <person name="Hornburger P."/>
            <person name="Mueller R.-W."/>
            <person name="Bruemmer F."/>
            <person name="Labrenz M."/>
            <person name="Spormann A.M."/>
            <person name="Op den Camp H."/>
            <person name="Overmann J."/>
            <person name="Amann R."/>
            <person name="Jetten M.S.M."/>
            <person name="Mascher T."/>
            <person name="Medema M.H."/>
            <person name="Devos D.P."/>
            <person name="Kaster A.-K."/>
            <person name="Ovreas L."/>
            <person name="Rohde M."/>
            <person name="Galperin M.Y."/>
            <person name="Jogler C."/>
        </authorList>
    </citation>
    <scope>NUCLEOTIDE SEQUENCE [LARGE SCALE GENOMIC DNA]</scope>
    <source>
        <strain evidence="4 5">HG66A1</strain>
    </source>
</reference>
<protein>
    <submittedName>
        <fullName evidence="4">Tetratricopeptide repeat protein</fullName>
    </submittedName>
</protein>
<evidence type="ECO:0000313" key="4">
    <source>
        <dbReference type="EMBL" id="QDT19153.1"/>
    </source>
</evidence>
<evidence type="ECO:0000256" key="2">
    <source>
        <dbReference type="ARBA" id="ARBA00022803"/>
    </source>
</evidence>
<feature type="repeat" description="TPR" evidence="3">
    <location>
        <begin position="47"/>
        <end position="80"/>
    </location>
</feature>
<dbReference type="RefSeq" id="WP_145181034.1">
    <property type="nucleotide sequence ID" value="NZ_CP036266.1"/>
</dbReference>
<keyword evidence="5" id="KW-1185">Reference proteome</keyword>
<evidence type="ECO:0000256" key="1">
    <source>
        <dbReference type="ARBA" id="ARBA00022737"/>
    </source>
</evidence>
<dbReference type="PANTHER" id="PTHR44943">
    <property type="entry name" value="CELLULOSE SYNTHASE OPERON PROTEIN C"/>
    <property type="match status" value="1"/>
</dbReference>
<dbReference type="OrthoDB" id="9790037at2"/>
<dbReference type="AlphaFoldDB" id="A0A517PIE4"/>
<dbReference type="PANTHER" id="PTHR44943:SF8">
    <property type="entry name" value="TPR REPEAT-CONTAINING PROTEIN MJ0263"/>
    <property type="match status" value="1"/>
</dbReference>
<dbReference type="EMBL" id="CP036266">
    <property type="protein sequence ID" value="QDT19153.1"/>
    <property type="molecule type" value="Genomic_DNA"/>
</dbReference>
<keyword evidence="1" id="KW-0677">Repeat</keyword>
<dbReference type="Gene3D" id="1.25.40.10">
    <property type="entry name" value="Tetratricopeptide repeat domain"/>
    <property type="match status" value="1"/>
</dbReference>
<accession>A0A517PIE4</accession>
<dbReference type="SUPFAM" id="SSF48452">
    <property type="entry name" value="TPR-like"/>
    <property type="match status" value="1"/>
</dbReference>
<dbReference type="InterPro" id="IPR011990">
    <property type="entry name" value="TPR-like_helical_dom_sf"/>
</dbReference>
<dbReference type="SMART" id="SM00028">
    <property type="entry name" value="TPR"/>
    <property type="match status" value="2"/>
</dbReference>
<evidence type="ECO:0000313" key="5">
    <source>
        <dbReference type="Proteomes" id="UP000320421"/>
    </source>
</evidence>
<name>A0A517PIE4_9PLAN</name>
<dbReference type="PROSITE" id="PS50005">
    <property type="entry name" value="TPR"/>
    <property type="match status" value="1"/>
</dbReference>
<dbReference type="InterPro" id="IPR019734">
    <property type="entry name" value="TPR_rpt"/>
</dbReference>